<dbReference type="PANTHER" id="PTHR30055">
    <property type="entry name" value="HTH-TYPE TRANSCRIPTIONAL REGULATOR RUTR"/>
    <property type="match status" value="1"/>
</dbReference>
<dbReference type="PROSITE" id="PS50977">
    <property type="entry name" value="HTH_TETR_2"/>
    <property type="match status" value="1"/>
</dbReference>
<dbReference type="PANTHER" id="PTHR30055:SF238">
    <property type="entry name" value="MYCOFACTOCIN BIOSYNTHESIS TRANSCRIPTIONAL REGULATOR MFTR-RELATED"/>
    <property type="match status" value="1"/>
</dbReference>
<organism evidence="6 7">
    <name type="scientific">Nocardioides plantarum</name>
    <dbReference type="NCBI Taxonomy" id="29299"/>
    <lineage>
        <taxon>Bacteria</taxon>
        <taxon>Bacillati</taxon>
        <taxon>Actinomycetota</taxon>
        <taxon>Actinomycetes</taxon>
        <taxon>Propionibacteriales</taxon>
        <taxon>Nocardioidaceae</taxon>
        <taxon>Nocardioides</taxon>
    </lineage>
</organism>
<keyword evidence="7" id="KW-1185">Reference proteome</keyword>
<dbReference type="InterPro" id="IPR050109">
    <property type="entry name" value="HTH-type_TetR-like_transc_reg"/>
</dbReference>
<dbReference type="RefSeq" id="WP_140007900.1">
    <property type="nucleotide sequence ID" value="NZ_JBHMDG010000012.1"/>
</dbReference>
<dbReference type="EMBL" id="JBHMDG010000012">
    <property type="protein sequence ID" value="MFB9313470.1"/>
    <property type="molecule type" value="Genomic_DNA"/>
</dbReference>
<sequence length="214" mass="23350">MTRPPTVGTRFDQRRAKTRASLITAAQALLAEGRSSATIQEVTERADVGTGSFYNHFSSRDDLFVAAIADAAERYAQLLDTLGTDRDDPAALFSRSFRLTGRLHRRERQLSRILLAHGHQLSQADSGFAPRARRDIEAAHHAGRFHAPDIDRAMVVVTGSMIELGHLLHDRPDRDDAATVDAVTSDVLVALGMSRTEAEALCDETLPILPALTG</sequence>
<evidence type="ECO:0000313" key="6">
    <source>
        <dbReference type="EMBL" id="MFB9313470.1"/>
    </source>
</evidence>
<evidence type="ECO:0000259" key="5">
    <source>
        <dbReference type="PROSITE" id="PS50977"/>
    </source>
</evidence>
<dbReference type="Proteomes" id="UP001589750">
    <property type="component" value="Unassembled WGS sequence"/>
</dbReference>
<evidence type="ECO:0000256" key="1">
    <source>
        <dbReference type="ARBA" id="ARBA00023015"/>
    </source>
</evidence>
<protein>
    <submittedName>
        <fullName evidence="6">TetR/AcrR family transcriptional regulator</fullName>
    </submittedName>
</protein>
<reference evidence="6 7" key="1">
    <citation type="submission" date="2024-09" db="EMBL/GenBank/DDBJ databases">
        <authorList>
            <person name="Sun Q."/>
            <person name="Mori K."/>
        </authorList>
    </citation>
    <scope>NUCLEOTIDE SEQUENCE [LARGE SCALE GENOMIC DNA]</scope>
    <source>
        <strain evidence="6 7">JCM 9626</strain>
    </source>
</reference>
<name>A0ABV5KC66_9ACTN</name>
<dbReference type="InterPro" id="IPR049513">
    <property type="entry name" value="TetR_C_40"/>
</dbReference>
<keyword evidence="1" id="KW-0805">Transcription regulation</keyword>
<evidence type="ECO:0000256" key="3">
    <source>
        <dbReference type="ARBA" id="ARBA00023163"/>
    </source>
</evidence>
<dbReference type="SUPFAM" id="SSF46689">
    <property type="entry name" value="Homeodomain-like"/>
    <property type="match status" value="1"/>
</dbReference>
<evidence type="ECO:0000256" key="4">
    <source>
        <dbReference type="PROSITE-ProRule" id="PRU00335"/>
    </source>
</evidence>
<proteinExistence type="predicted"/>
<keyword evidence="2 4" id="KW-0238">DNA-binding</keyword>
<evidence type="ECO:0000256" key="2">
    <source>
        <dbReference type="ARBA" id="ARBA00023125"/>
    </source>
</evidence>
<comment type="caution">
    <text evidence="6">The sequence shown here is derived from an EMBL/GenBank/DDBJ whole genome shotgun (WGS) entry which is preliminary data.</text>
</comment>
<dbReference type="Gene3D" id="1.10.357.10">
    <property type="entry name" value="Tetracycline Repressor, domain 2"/>
    <property type="match status" value="1"/>
</dbReference>
<dbReference type="InterPro" id="IPR009057">
    <property type="entry name" value="Homeodomain-like_sf"/>
</dbReference>
<keyword evidence="3" id="KW-0804">Transcription</keyword>
<gene>
    <name evidence="6" type="ORF">ACFFRI_10490</name>
</gene>
<feature type="domain" description="HTH tetR-type" evidence="5">
    <location>
        <begin position="16"/>
        <end position="75"/>
    </location>
</feature>
<dbReference type="Pfam" id="PF00440">
    <property type="entry name" value="TetR_N"/>
    <property type="match status" value="1"/>
</dbReference>
<dbReference type="Pfam" id="PF21306">
    <property type="entry name" value="TetR_C_40"/>
    <property type="match status" value="1"/>
</dbReference>
<accession>A0ABV5KC66</accession>
<dbReference type="InterPro" id="IPR001647">
    <property type="entry name" value="HTH_TetR"/>
</dbReference>
<feature type="DNA-binding region" description="H-T-H motif" evidence="4">
    <location>
        <begin position="38"/>
        <end position="57"/>
    </location>
</feature>
<evidence type="ECO:0000313" key="7">
    <source>
        <dbReference type="Proteomes" id="UP001589750"/>
    </source>
</evidence>